<organism evidence="1 2">
    <name type="scientific">Hominibacterium faecale</name>
    <dbReference type="NCBI Taxonomy" id="2839743"/>
    <lineage>
        <taxon>Bacteria</taxon>
        <taxon>Bacillati</taxon>
        <taxon>Bacillota</taxon>
        <taxon>Clostridia</taxon>
        <taxon>Peptostreptococcales</taxon>
        <taxon>Anaerovoracaceae</taxon>
        <taxon>Hominibacterium</taxon>
    </lineage>
</organism>
<dbReference type="InterPro" id="IPR010144">
    <property type="entry name" value="CRISPR-assoc_prot_Csd1-typ"/>
</dbReference>
<dbReference type="Proteomes" id="UP001065549">
    <property type="component" value="Unassembled WGS sequence"/>
</dbReference>
<keyword evidence="2" id="KW-1185">Reference proteome</keyword>
<dbReference type="AlphaFoldDB" id="A0A9J6QT68"/>
<protein>
    <submittedName>
        <fullName evidence="1">Type I-C CRISPR-associated protein Cas8c/Csd1</fullName>
    </submittedName>
</protein>
<evidence type="ECO:0000313" key="1">
    <source>
        <dbReference type="EMBL" id="MCU7377759.1"/>
    </source>
</evidence>
<evidence type="ECO:0000313" key="2">
    <source>
        <dbReference type="Proteomes" id="UP001065549"/>
    </source>
</evidence>
<dbReference type="EMBL" id="JAOSHN010000002">
    <property type="protein sequence ID" value="MCU7377759.1"/>
    <property type="molecule type" value="Genomic_DNA"/>
</dbReference>
<proteinExistence type="predicted"/>
<comment type="caution">
    <text evidence="1">The sequence shown here is derived from an EMBL/GenBank/DDBJ whole genome shotgun (WGS) entry which is preliminary data.</text>
</comment>
<dbReference type="Pfam" id="PF09709">
    <property type="entry name" value="Cas_Csd1"/>
    <property type="match status" value="1"/>
</dbReference>
<dbReference type="NCBIfam" id="TIGR01863">
    <property type="entry name" value="cas_Csd1"/>
    <property type="match status" value="1"/>
</dbReference>
<reference evidence="1" key="1">
    <citation type="submission" date="2022-09" db="EMBL/GenBank/DDBJ databases">
        <title>Culturomic study of gut microbiota in children with autism spectrum disorder.</title>
        <authorList>
            <person name="Efimov B.A."/>
            <person name="Chaplin A.V."/>
            <person name="Sokolova S.R."/>
            <person name="Pikina A.P."/>
            <person name="Korzhanova M."/>
            <person name="Belova V."/>
            <person name="Korostin D."/>
        </authorList>
    </citation>
    <scope>NUCLEOTIDE SEQUENCE</scope>
    <source>
        <strain evidence="1">ASD5510</strain>
    </source>
</reference>
<dbReference type="RefSeq" id="WP_269478402.1">
    <property type="nucleotide sequence ID" value="NZ_JAOSHN010000002.1"/>
</dbReference>
<name>A0A9J6QT68_9FIRM</name>
<sequence length="619" mass="71422">MSLFKMLYDTYESNQAMVANPYTQYPLCPVSHMTASVQIEVTIDDEGNFQSASMISDKEDSETIIPVTEESASRSSGIAPHPLCDNLTYLAGDYQWYAATKKEADTGKNRFEAYMKELEQWNGSEFCHEKVSAICKYLSQKRLIKDLSEYGIVNLDETGKLTKDKIAGRTYDKCMVRFLVFGTEEPEECWLDKTLFQAWQDYYIHEKKGREDICYLTAKPAAVSDNHPKGILASSYGAKLFSANDNTDFTYRGRFRDGEQAYAFGYEASQKAHNALKWLAKQQGYSIGNSDKRTYICWNLKNIKMPRAGEDLEYEEDVRPNTMPEYRKKLQKFLNGYADNFNATDEIALLTLQAATTGRLSITYYNQLNALDYFARIRSWYESCCWQFTTFDSQKKPHQEVKTPAIGKIIAYAFGSEQGGMVKVDDKLMIMQYQRLFHCIVDQQRIPSDFIHAIFQKASHPQGYTYGNRERILSTACALIAKYYKDKGVEIEMNLEQNLEKLTGQDRRSFLYGMLLAVYELAERSTYDDKERREPNAIRFQTAFAQHPGATRKIIEEALNPYFNRMTPGTRNYFRKEIGTISEILGVESRIEQNKALNELYLTGYWLERAELYKSKKDA</sequence>
<accession>A0A9J6QT68</accession>
<gene>
    <name evidence="1" type="primary">cas8c</name>
    <name evidence="1" type="ORF">OBO34_05240</name>
</gene>